<evidence type="ECO:0000313" key="4">
    <source>
        <dbReference type="Proteomes" id="UP000252357"/>
    </source>
</evidence>
<dbReference type="EMBL" id="QPGB01000001">
    <property type="protein sequence ID" value="RCS59786.1"/>
    <property type="molecule type" value="Genomic_DNA"/>
</dbReference>
<sequence>MPFSTDYLIRKPLVALIPFYGGRRLWCLAGVVLLAGCSQLGVVRTDIATQYPLASLADTSVASTARQAVAAERLRVEQAAAQRRAECYEKFYANNCLNDLRQDEVNAERALFAVDTEARRVLREARFQEDAARIAAKQAESLERAAAEAAERQRQAQAYRERLQAQEAAEAVREIEANLAAQRGQVKQAEIKARVTAKEQAQQAAEKAFLERAANREAYAKKLEEAKRHADEMAAKRAKKGQSAAR</sequence>
<dbReference type="AlphaFoldDB" id="A0A368L831"/>
<comment type="caution">
    <text evidence="3">The sequence shown here is derived from an EMBL/GenBank/DDBJ whole genome shotgun (WGS) entry which is preliminary data.</text>
</comment>
<feature type="region of interest" description="Disordered" evidence="2">
    <location>
        <begin position="221"/>
        <end position="246"/>
    </location>
</feature>
<dbReference type="RefSeq" id="WP_114401933.1">
    <property type="nucleotide sequence ID" value="NZ_QPGB01000001.1"/>
</dbReference>
<dbReference type="OrthoDB" id="8777086at2"/>
<dbReference type="Proteomes" id="UP000252357">
    <property type="component" value="Unassembled WGS sequence"/>
</dbReference>
<evidence type="ECO:0000313" key="3">
    <source>
        <dbReference type="EMBL" id="RCS59786.1"/>
    </source>
</evidence>
<accession>A0A368L831</accession>
<reference evidence="3 4" key="1">
    <citation type="journal article" date="2018" name="Int. J. Syst. Evol. Microbiol.">
        <title>Parvibium lacunae gen. nov., sp. nov., a new member of the family Alcaligenaceae isolated from a freshwater pond.</title>
        <authorList>
            <person name="Chen W.M."/>
            <person name="Xie P.B."/>
            <person name="Hsu M.Y."/>
            <person name="Sheu S.Y."/>
        </authorList>
    </citation>
    <scope>NUCLEOTIDE SEQUENCE [LARGE SCALE GENOMIC DNA]</scope>
    <source>
        <strain evidence="3 4">KMB9</strain>
    </source>
</reference>
<evidence type="ECO:0000256" key="2">
    <source>
        <dbReference type="SAM" id="MobiDB-lite"/>
    </source>
</evidence>
<evidence type="ECO:0000256" key="1">
    <source>
        <dbReference type="SAM" id="Coils"/>
    </source>
</evidence>
<feature type="coiled-coil region" evidence="1">
    <location>
        <begin position="132"/>
        <end position="192"/>
    </location>
</feature>
<proteinExistence type="predicted"/>
<feature type="compositionally biased region" description="Basic and acidic residues" evidence="2">
    <location>
        <begin position="221"/>
        <end position="235"/>
    </location>
</feature>
<organism evidence="3 4">
    <name type="scientific">Parvibium lacunae</name>
    <dbReference type="NCBI Taxonomy" id="1888893"/>
    <lineage>
        <taxon>Bacteria</taxon>
        <taxon>Pseudomonadati</taxon>
        <taxon>Pseudomonadota</taxon>
        <taxon>Betaproteobacteria</taxon>
        <taxon>Burkholderiales</taxon>
        <taxon>Alcaligenaceae</taxon>
        <taxon>Parvibium</taxon>
    </lineage>
</organism>
<name>A0A368L831_9BURK</name>
<gene>
    <name evidence="3" type="ORF">DU000_03530</name>
</gene>
<protein>
    <submittedName>
        <fullName evidence="3">Uncharacterized protein</fullName>
    </submittedName>
</protein>
<keyword evidence="1" id="KW-0175">Coiled coil</keyword>
<keyword evidence="4" id="KW-1185">Reference proteome</keyword>